<gene>
    <name evidence="1" type="ORF">UFOPK1493_02861</name>
</gene>
<sequence length="302" mass="31920">MPGGEHAGRGYELHEQLPALDAPVLVAMLTGWIDASGAAAAALAAIEQQCHARPLATFDGDAFIDYRARRPTMELREGVNERLVWPDIELKVGRTPSGSDVLLLSGPEPDAAWRRFADLATDLAIELGVRIAVVLGAYPFAAPHTRPSRLSSSSPSAELIATVPFLKNSVDVPAGMGAVLEHAFVAKGVPALGIWAQVPHYLGAMSHPAASVALLDGLEQVTGLVIDRATLAGEAEIQRLRVDQLVEGNAEHRAMVEQLETVYDASEPATASAAFDAALSGELPSGDDIAAEVERFLRDQGD</sequence>
<proteinExistence type="predicted"/>
<protein>
    <submittedName>
        <fullName evidence="1">Unannotated protein</fullName>
    </submittedName>
</protein>
<reference evidence="1" key="1">
    <citation type="submission" date="2020-05" db="EMBL/GenBank/DDBJ databases">
        <authorList>
            <person name="Chiriac C."/>
            <person name="Salcher M."/>
            <person name="Ghai R."/>
            <person name="Kavagutti S V."/>
        </authorList>
    </citation>
    <scope>NUCLEOTIDE SEQUENCE</scope>
</reference>
<dbReference type="Gene3D" id="3.40.50.10900">
    <property type="entry name" value="PAC-like subunit"/>
    <property type="match status" value="1"/>
</dbReference>
<dbReference type="SUPFAM" id="SSF159659">
    <property type="entry name" value="Cgl1923-like"/>
    <property type="match status" value="1"/>
</dbReference>
<dbReference type="Pfam" id="PF09754">
    <property type="entry name" value="PAC2"/>
    <property type="match status" value="1"/>
</dbReference>
<dbReference type="AlphaFoldDB" id="A0A6J6EZV1"/>
<accession>A0A6J6EZV1</accession>
<dbReference type="InterPro" id="IPR038389">
    <property type="entry name" value="PSMG2_sf"/>
</dbReference>
<evidence type="ECO:0000313" key="1">
    <source>
        <dbReference type="EMBL" id="CAB4578158.1"/>
    </source>
</evidence>
<dbReference type="EMBL" id="CAEZSR010000134">
    <property type="protein sequence ID" value="CAB4578158.1"/>
    <property type="molecule type" value="Genomic_DNA"/>
</dbReference>
<dbReference type="InterPro" id="IPR008492">
    <property type="entry name" value="Rv2714-like"/>
</dbReference>
<dbReference type="PIRSF" id="PIRSF028754">
    <property type="entry name" value="UCP028754"/>
    <property type="match status" value="1"/>
</dbReference>
<name>A0A6J6EZV1_9ZZZZ</name>
<organism evidence="1">
    <name type="scientific">freshwater metagenome</name>
    <dbReference type="NCBI Taxonomy" id="449393"/>
    <lineage>
        <taxon>unclassified sequences</taxon>
        <taxon>metagenomes</taxon>
        <taxon>ecological metagenomes</taxon>
    </lineage>
</organism>
<dbReference type="InterPro" id="IPR019151">
    <property type="entry name" value="Proteasome_assmbl_chaperone_2"/>
</dbReference>